<sequence>MAAVSLCQSVASIVCGQPSAAHVLAVALGAAAGGASRQTAAAMVSAAIRTSCDGVDGLQQEVAARLAMVEPALTELVKAGPTGEADISGDMKAMRNAGLHVDMGCGADDLPQTGREAKRRQRGGRKAKESLKIDGSQCYKGADAGPAPPSEDKVKGGAGGEGWGPRPEEADLSETVDDMTDLASEAVSSSEIGMALEEHVKCASDCKTIDTKGMVSVMSYGGALDEVDDTQYLPKPVAEQIGEETLEDIDLVPSGTATEGKVLVADISNGDTEGEDDLGLRKAKHEWELQRASVFAGVSNEELYEKFLDWRDQHKSIKMEELVKSGLALAEFSRKLKEWEDNFKVEVGDAVLWNGTLQGTVRFVGPTKFAPGLWVGVELRTADGLHDGTVMGVSYFDCAALRGVMCHPCQLVPVGVARALDFIPD</sequence>
<evidence type="ECO:0000313" key="4">
    <source>
        <dbReference type="Proteomes" id="UP001189429"/>
    </source>
</evidence>
<evidence type="ECO:0000256" key="1">
    <source>
        <dbReference type="SAM" id="MobiDB-lite"/>
    </source>
</evidence>
<accession>A0ABN9QD32</accession>
<dbReference type="PANTHER" id="PTHR18916:SF89">
    <property type="entry name" value="CAP-GLY DOMAIN-CONTAINING PROTEIN"/>
    <property type="match status" value="1"/>
</dbReference>
<dbReference type="EMBL" id="CAUYUJ010003102">
    <property type="protein sequence ID" value="CAK0803827.1"/>
    <property type="molecule type" value="Genomic_DNA"/>
</dbReference>
<dbReference type="Pfam" id="PF01302">
    <property type="entry name" value="CAP_GLY"/>
    <property type="match status" value="1"/>
</dbReference>
<dbReference type="InterPro" id="IPR036859">
    <property type="entry name" value="CAP-Gly_dom_sf"/>
</dbReference>
<dbReference type="Proteomes" id="UP001189429">
    <property type="component" value="Unassembled WGS sequence"/>
</dbReference>
<dbReference type="SUPFAM" id="SSF74924">
    <property type="entry name" value="Cap-Gly domain"/>
    <property type="match status" value="1"/>
</dbReference>
<dbReference type="PANTHER" id="PTHR18916">
    <property type="entry name" value="DYNACTIN 1-RELATED MICROTUBULE-BINDING"/>
    <property type="match status" value="1"/>
</dbReference>
<evidence type="ECO:0000313" key="3">
    <source>
        <dbReference type="EMBL" id="CAK0803827.1"/>
    </source>
</evidence>
<dbReference type="PROSITE" id="PS50245">
    <property type="entry name" value="CAP_GLY_2"/>
    <property type="match status" value="1"/>
</dbReference>
<gene>
    <name evidence="3" type="ORF">PCOR1329_LOCUS10856</name>
</gene>
<dbReference type="InterPro" id="IPR000938">
    <property type="entry name" value="CAP-Gly_domain"/>
</dbReference>
<feature type="domain" description="CAP-Gly" evidence="2">
    <location>
        <begin position="365"/>
        <end position="407"/>
    </location>
</feature>
<organism evidence="3 4">
    <name type="scientific">Prorocentrum cordatum</name>
    <dbReference type="NCBI Taxonomy" id="2364126"/>
    <lineage>
        <taxon>Eukaryota</taxon>
        <taxon>Sar</taxon>
        <taxon>Alveolata</taxon>
        <taxon>Dinophyceae</taxon>
        <taxon>Prorocentrales</taxon>
        <taxon>Prorocentraceae</taxon>
        <taxon>Prorocentrum</taxon>
    </lineage>
</organism>
<feature type="region of interest" description="Disordered" evidence="1">
    <location>
        <begin position="105"/>
        <end position="173"/>
    </location>
</feature>
<name>A0ABN9QD32_9DINO</name>
<protein>
    <recommendedName>
        <fullName evidence="2">CAP-Gly domain-containing protein</fullName>
    </recommendedName>
</protein>
<dbReference type="SMART" id="SM01052">
    <property type="entry name" value="CAP_GLY"/>
    <property type="match status" value="1"/>
</dbReference>
<comment type="caution">
    <text evidence="3">The sequence shown here is derived from an EMBL/GenBank/DDBJ whole genome shotgun (WGS) entry which is preliminary data.</text>
</comment>
<evidence type="ECO:0000259" key="2">
    <source>
        <dbReference type="PROSITE" id="PS50245"/>
    </source>
</evidence>
<dbReference type="Gene3D" id="2.30.30.190">
    <property type="entry name" value="CAP Gly-rich-like domain"/>
    <property type="match status" value="1"/>
</dbReference>
<proteinExistence type="predicted"/>
<keyword evidence="4" id="KW-1185">Reference proteome</keyword>
<reference evidence="3" key="1">
    <citation type="submission" date="2023-10" db="EMBL/GenBank/DDBJ databases">
        <authorList>
            <person name="Chen Y."/>
            <person name="Shah S."/>
            <person name="Dougan E. K."/>
            <person name="Thang M."/>
            <person name="Chan C."/>
        </authorList>
    </citation>
    <scope>NUCLEOTIDE SEQUENCE [LARGE SCALE GENOMIC DNA]</scope>
</reference>